<organism evidence="2 3">
    <name type="scientific">Pajaroellobacter abortibovis</name>
    <dbReference type="NCBI Taxonomy" id="1882918"/>
    <lineage>
        <taxon>Bacteria</taxon>
        <taxon>Pseudomonadati</taxon>
        <taxon>Myxococcota</taxon>
        <taxon>Polyangia</taxon>
        <taxon>Polyangiales</taxon>
        <taxon>Polyangiaceae</taxon>
    </lineage>
</organism>
<dbReference type="RefSeq" id="WP_075277224.1">
    <property type="nucleotide sequence ID" value="NZ_CP016908.1"/>
</dbReference>
<dbReference type="AlphaFoldDB" id="A0A1L6MYQ9"/>
<protein>
    <recommendedName>
        <fullName evidence="1">SCP2 domain-containing protein</fullName>
    </recommendedName>
</protein>
<keyword evidence="3" id="KW-1185">Reference proteome</keyword>
<evidence type="ECO:0000313" key="2">
    <source>
        <dbReference type="EMBL" id="APS00555.1"/>
    </source>
</evidence>
<dbReference type="Gene3D" id="3.30.1050.10">
    <property type="entry name" value="SCP2 sterol-binding domain"/>
    <property type="match status" value="1"/>
</dbReference>
<dbReference type="Pfam" id="PF02036">
    <property type="entry name" value="SCP2"/>
    <property type="match status" value="1"/>
</dbReference>
<name>A0A1L6MYQ9_9BACT</name>
<reference evidence="2 3" key="1">
    <citation type="submission" date="2016-08" db="EMBL/GenBank/DDBJ databases">
        <title>Identification and validation of antigenic proteins from Pajaroellobacter abortibovis using de-novo genome sequence assembly and reverse vaccinology.</title>
        <authorList>
            <person name="Welly B.T."/>
            <person name="Miller M.R."/>
            <person name="Stott J.L."/>
            <person name="Blanchard M.T."/>
            <person name="Islas-Trejo A.D."/>
            <person name="O'Rourke S.M."/>
            <person name="Young A.E."/>
            <person name="Medrano J.F."/>
            <person name="Van Eenennaam A.L."/>
        </authorList>
    </citation>
    <scope>NUCLEOTIDE SEQUENCE [LARGE SCALE GENOMIC DNA]</scope>
    <source>
        <strain evidence="2 3">BTF92-0548A/99-0131</strain>
    </source>
</reference>
<dbReference type="OrthoDB" id="5381797at2"/>
<proteinExistence type="predicted"/>
<dbReference type="SUPFAM" id="SSF55718">
    <property type="entry name" value="SCP-like"/>
    <property type="match status" value="1"/>
</dbReference>
<dbReference type="Proteomes" id="UP000185544">
    <property type="component" value="Chromosome"/>
</dbReference>
<evidence type="ECO:0000313" key="3">
    <source>
        <dbReference type="Proteomes" id="UP000185544"/>
    </source>
</evidence>
<dbReference type="InterPro" id="IPR036527">
    <property type="entry name" value="SCP2_sterol-bd_dom_sf"/>
</dbReference>
<dbReference type="InterPro" id="IPR003033">
    <property type="entry name" value="SCP2_sterol-bd_dom"/>
</dbReference>
<evidence type="ECO:0000259" key="1">
    <source>
        <dbReference type="Pfam" id="PF02036"/>
    </source>
</evidence>
<sequence length="142" mass="15878">MSYRFPSVEWTNAYREAINANQAYREAAQDWTHGIVAMVVEKEPSVGLAESMALHLDVERGKCRSCLLVKADEVHDASFVIVGTYAQWKQVVKKEIDPIKAMLQGKLQLVKGHMPTIIKYVKASKELVASIACVPTQFPDES</sequence>
<accession>A0A1L6MYQ9</accession>
<dbReference type="KEGG" id="pabo:BCY86_07595"/>
<gene>
    <name evidence="2" type="ORF">BCY86_07595</name>
</gene>
<dbReference type="EMBL" id="CP016908">
    <property type="protein sequence ID" value="APS00555.1"/>
    <property type="molecule type" value="Genomic_DNA"/>
</dbReference>
<feature type="domain" description="SCP2" evidence="1">
    <location>
        <begin position="21"/>
        <end position="116"/>
    </location>
</feature>